<accession>A0A937AB56</accession>
<protein>
    <submittedName>
        <fullName evidence="1">Bacillithiol biosynthesis deacetylase BshB1</fullName>
    </submittedName>
</protein>
<dbReference type="InterPro" id="IPR024078">
    <property type="entry name" value="LmbE-like_dom_sf"/>
</dbReference>
<dbReference type="RefSeq" id="WP_201924100.1">
    <property type="nucleotide sequence ID" value="NZ_JAERQG010000005.1"/>
</dbReference>
<name>A0A937AB56_9BACT</name>
<dbReference type="AlphaFoldDB" id="A0A937AB56"/>
<dbReference type="PANTHER" id="PTHR12993:SF30">
    <property type="entry name" value="N-ACETYL-ALPHA-D-GLUCOSAMINYL L-MALATE DEACETYLASE 1"/>
    <property type="match status" value="1"/>
</dbReference>
<organism evidence="1 2">
    <name type="scientific">Marivirga atlantica</name>
    <dbReference type="NCBI Taxonomy" id="1548457"/>
    <lineage>
        <taxon>Bacteria</taxon>
        <taxon>Pseudomonadati</taxon>
        <taxon>Bacteroidota</taxon>
        <taxon>Cytophagia</taxon>
        <taxon>Cytophagales</taxon>
        <taxon>Marivirgaceae</taxon>
        <taxon>Marivirga</taxon>
    </lineage>
</organism>
<comment type="caution">
    <text evidence="1">The sequence shown here is derived from an EMBL/GenBank/DDBJ whole genome shotgun (WGS) entry which is preliminary data.</text>
</comment>
<dbReference type="GO" id="GO:0016811">
    <property type="term" value="F:hydrolase activity, acting on carbon-nitrogen (but not peptide) bonds, in linear amides"/>
    <property type="evidence" value="ECO:0007669"/>
    <property type="project" value="TreeGrafter"/>
</dbReference>
<dbReference type="EMBL" id="JAERQG010000005">
    <property type="protein sequence ID" value="MBL0766960.1"/>
    <property type="molecule type" value="Genomic_DNA"/>
</dbReference>
<dbReference type="GO" id="GO:0019213">
    <property type="term" value="F:deacetylase activity"/>
    <property type="evidence" value="ECO:0007669"/>
    <property type="project" value="InterPro"/>
</dbReference>
<keyword evidence="2" id="KW-1185">Reference proteome</keyword>
<dbReference type="InterPro" id="IPR023842">
    <property type="entry name" value="Bacillithiol_biosynth_BshB1"/>
</dbReference>
<gene>
    <name evidence="1" type="primary">bshB1</name>
    <name evidence="1" type="ORF">JKP34_16965</name>
</gene>
<dbReference type="PANTHER" id="PTHR12993">
    <property type="entry name" value="N-ACETYLGLUCOSAMINYL-PHOSPHATIDYLINOSITOL DE-N-ACETYLASE-RELATED"/>
    <property type="match status" value="1"/>
</dbReference>
<sequence length="239" mass="26715">MKLNILAFAAHPDDTELSCAGTLAKHIDLGDKVGVIDFTKGELGTRGTPEIRMKEASKSAEILGLSVRDNLSFADGFFENDHEHQLKIVEKIRQYKPDIVIANAIRDRHPDHGRASEIVKTAVFLSGLAKVETTDQDGKAQEPWRPKTLLHYIQSIPITPDFVVDISGFWETKMKAIQAFASQFHDPKSDEPETYISDPKFMKMIEARSLELGQIIGVEHAEGFTIDRYLGIKDLNSVL</sequence>
<dbReference type="SUPFAM" id="SSF102588">
    <property type="entry name" value="LmbE-like"/>
    <property type="match status" value="1"/>
</dbReference>
<reference evidence="1" key="1">
    <citation type="submission" date="2021-01" db="EMBL/GenBank/DDBJ databases">
        <title>Marivirga sp. nov., isolated from intertidal surface sediments.</title>
        <authorList>
            <person name="Zhang M."/>
        </authorList>
    </citation>
    <scope>NUCLEOTIDE SEQUENCE</scope>
    <source>
        <strain evidence="1">SM1354</strain>
    </source>
</reference>
<evidence type="ECO:0000313" key="1">
    <source>
        <dbReference type="EMBL" id="MBL0766960.1"/>
    </source>
</evidence>
<dbReference type="NCBIfam" id="TIGR04001">
    <property type="entry name" value="thiol_BshB1"/>
    <property type="match status" value="1"/>
</dbReference>
<dbReference type="InterPro" id="IPR003737">
    <property type="entry name" value="GlcNAc_PI_deacetylase-related"/>
</dbReference>
<dbReference type="Proteomes" id="UP000642920">
    <property type="component" value="Unassembled WGS sequence"/>
</dbReference>
<proteinExistence type="predicted"/>
<dbReference type="GO" id="GO:0071793">
    <property type="term" value="P:bacillithiol biosynthetic process"/>
    <property type="evidence" value="ECO:0007669"/>
    <property type="project" value="InterPro"/>
</dbReference>
<evidence type="ECO:0000313" key="2">
    <source>
        <dbReference type="Proteomes" id="UP000642920"/>
    </source>
</evidence>
<dbReference type="Gene3D" id="3.40.50.10320">
    <property type="entry name" value="LmbE-like"/>
    <property type="match status" value="1"/>
</dbReference>
<dbReference type="Pfam" id="PF02585">
    <property type="entry name" value="PIG-L"/>
    <property type="match status" value="1"/>
</dbReference>